<dbReference type="GeneID" id="37034276"/>
<comment type="subcellular location">
    <subcellularLocation>
        <location evidence="1">Endoplasmic reticulum membrane</location>
        <topology evidence="1">Multi-pass membrane protein</topology>
    </subcellularLocation>
</comment>
<dbReference type="RefSeq" id="XP_025371973.1">
    <property type="nucleotide sequence ID" value="XM_025512406.1"/>
</dbReference>
<gene>
    <name evidence="11" type="ORF">IE81DRAFT_309922</name>
</gene>
<evidence type="ECO:0000256" key="2">
    <source>
        <dbReference type="ARBA" id="ARBA00007715"/>
    </source>
</evidence>
<dbReference type="Pfam" id="PF06417">
    <property type="entry name" value="EMC4"/>
    <property type="match status" value="1"/>
</dbReference>
<dbReference type="PANTHER" id="PTHR19315">
    <property type="entry name" value="ER MEMBRANE PROTEIN COMPLEX SUBUNIT 4"/>
    <property type="match status" value="1"/>
</dbReference>
<dbReference type="OrthoDB" id="369569at2759"/>
<accession>A0A316W9Y2</accession>
<dbReference type="PIRSF" id="PIRSF017207">
    <property type="entry name" value="UCP017207_TM-p85"/>
    <property type="match status" value="1"/>
</dbReference>
<evidence type="ECO:0000256" key="10">
    <source>
        <dbReference type="SAM" id="Phobius"/>
    </source>
</evidence>
<proteinExistence type="inferred from homology"/>
<dbReference type="Proteomes" id="UP000245783">
    <property type="component" value="Unassembled WGS sequence"/>
</dbReference>
<dbReference type="InParanoid" id="A0A316W9Y2"/>
<feature type="transmembrane region" description="Helical" evidence="10">
    <location>
        <begin position="94"/>
        <end position="115"/>
    </location>
</feature>
<evidence type="ECO:0000256" key="7">
    <source>
        <dbReference type="ARBA" id="ARBA00023136"/>
    </source>
</evidence>
<evidence type="ECO:0000256" key="6">
    <source>
        <dbReference type="ARBA" id="ARBA00022989"/>
    </source>
</evidence>
<sequence length="201" mass="20891">MSLASVSVDLTSLAPQLIAGASSKSLVKSQGSSAGAISAVEPPGFVTPSSQGSGKSKQIKPRAPPSPESLVALKSKKAWDVALSPAKSLPMNAFMLYMSGSGVQIFSMTVVGMLLTSPIKGAMTIGQAFAPLSSPASQGIKGAPEEQSLLLQKVVFILAQALCFSLGVWKCASMGLLPTQSSDWLAWRESRTPLEFSPMYA</sequence>
<keyword evidence="6 10" id="KW-1133">Transmembrane helix</keyword>
<organism evidence="11 12">
    <name type="scientific">Ceraceosorus guamensis</name>
    <dbReference type="NCBI Taxonomy" id="1522189"/>
    <lineage>
        <taxon>Eukaryota</taxon>
        <taxon>Fungi</taxon>
        <taxon>Dikarya</taxon>
        <taxon>Basidiomycota</taxon>
        <taxon>Ustilaginomycotina</taxon>
        <taxon>Exobasidiomycetes</taxon>
        <taxon>Ceraceosorales</taxon>
        <taxon>Ceraceosoraceae</taxon>
        <taxon>Ceraceosorus</taxon>
    </lineage>
</organism>
<comment type="similarity">
    <text evidence="2 8">Belongs to the EMC4 family.</text>
</comment>
<evidence type="ECO:0000313" key="12">
    <source>
        <dbReference type="Proteomes" id="UP000245783"/>
    </source>
</evidence>
<evidence type="ECO:0000256" key="4">
    <source>
        <dbReference type="ARBA" id="ARBA00022692"/>
    </source>
</evidence>
<dbReference type="GO" id="GO:0005789">
    <property type="term" value="C:endoplasmic reticulum membrane"/>
    <property type="evidence" value="ECO:0007669"/>
    <property type="project" value="UniProtKB-SubCell"/>
</dbReference>
<keyword evidence="7 8" id="KW-0472">Membrane</keyword>
<dbReference type="FunCoup" id="A0A316W9Y2">
    <property type="interactions" value="291"/>
</dbReference>
<dbReference type="STRING" id="1522189.A0A316W9Y2"/>
<evidence type="ECO:0000256" key="1">
    <source>
        <dbReference type="ARBA" id="ARBA00004477"/>
    </source>
</evidence>
<dbReference type="AlphaFoldDB" id="A0A316W9Y2"/>
<keyword evidence="12" id="KW-1185">Reference proteome</keyword>
<evidence type="ECO:0000313" key="11">
    <source>
        <dbReference type="EMBL" id="PWN44813.1"/>
    </source>
</evidence>
<feature type="region of interest" description="Disordered" evidence="9">
    <location>
        <begin position="36"/>
        <end position="67"/>
    </location>
</feature>
<keyword evidence="5" id="KW-0256">Endoplasmic reticulum</keyword>
<evidence type="ECO:0000256" key="3">
    <source>
        <dbReference type="ARBA" id="ARBA00020820"/>
    </source>
</evidence>
<evidence type="ECO:0000256" key="8">
    <source>
        <dbReference type="PIRNR" id="PIRNR017207"/>
    </source>
</evidence>
<protein>
    <recommendedName>
        <fullName evidence="3 8">ER membrane protein complex subunit 4</fullName>
    </recommendedName>
</protein>
<keyword evidence="4 10" id="KW-0812">Transmembrane</keyword>
<evidence type="ECO:0000256" key="5">
    <source>
        <dbReference type="ARBA" id="ARBA00022824"/>
    </source>
</evidence>
<name>A0A316W9Y2_9BASI</name>
<evidence type="ECO:0000256" key="9">
    <source>
        <dbReference type="SAM" id="MobiDB-lite"/>
    </source>
</evidence>
<dbReference type="EMBL" id="KZ819358">
    <property type="protein sequence ID" value="PWN44813.1"/>
    <property type="molecule type" value="Genomic_DNA"/>
</dbReference>
<reference evidence="11 12" key="1">
    <citation type="journal article" date="2018" name="Mol. Biol. Evol.">
        <title>Broad Genomic Sampling Reveals a Smut Pathogenic Ancestry of the Fungal Clade Ustilaginomycotina.</title>
        <authorList>
            <person name="Kijpornyongpan T."/>
            <person name="Mondo S.J."/>
            <person name="Barry K."/>
            <person name="Sandor L."/>
            <person name="Lee J."/>
            <person name="Lipzen A."/>
            <person name="Pangilinan J."/>
            <person name="LaButti K."/>
            <person name="Hainaut M."/>
            <person name="Henrissat B."/>
            <person name="Grigoriev I.V."/>
            <person name="Spatafora J.W."/>
            <person name="Aime M.C."/>
        </authorList>
    </citation>
    <scope>NUCLEOTIDE SEQUENCE [LARGE SCALE GENOMIC DNA]</scope>
    <source>
        <strain evidence="11 12">MCA 4658</strain>
    </source>
</reference>
<dbReference type="InterPro" id="IPR009445">
    <property type="entry name" value="TMEM85/Emc4"/>
</dbReference>